<sequence length="615" mass="70539">MAARRQKAGTVSSSLEATSDSTSHVDVDLTKKLSQPDKSVWCPRPYTIFKLLLSARFCSAFLSNISDCDETFNYWEPMHFLMFGSGFQTWEYSPKYAIRSYAYLLLHTVPGKLQIQVFEANKLLVFYFLRFALSIFCAACETYFYSGIIKQFGNHVARIAVVFMIFSTGMFISAAAFLPSTFAMYMVILSYGGWFSGNYAVAVLATAAGSLIGWPFSAVLGVPIAWDIIVRQRKIMYFIQLCLISLIVFLGPLVYIDSFFYGKTVIAPLGIVLYNVFGKGGPSLYGVEPWSFYFLNGFLNFNIVFPMALLALPACVFIKLVMTGKSQEKKFPSSVLPIWLSLMGMYIWILIFFTRPHKEERFLFPIYPFFCLFGAVTLTNSQKLFHGLFFSGSRHHYSASSTWFAVSACVVFSVLSLSRSSALYYGYHAPMDLFIELNHMSSKLEEPLPQGKQINLCVGKEWYRFPSSFFLPSERWHLQFIRSEFRGQLPKPYADGRNATKIIPTHMNDMNEEEPSRYMSISKCDFLVDLETERETELEPNYVKRTKDWEVVLQKPFLDAERSHRLFRAFYIPFVSYRFTKYSNYVLLRSLRKTSAKAKKGKDRKAVVKEEDATV</sequence>
<feature type="transmembrane region" description="Helical" evidence="10">
    <location>
        <begin position="235"/>
        <end position="254"/>
    </location>
</feature>
<dbReference type="GO" id="GO:0005789">
    <property type="term" value="C:endoplasmic reticulum membrane"/>
    <property type="evidence" value="ECO:0007669"/>
    <property type="project" value="UniProtKB-SubCell"/>
</dbReference>
<feature type="transmembrane region" description="Helical" evidence="10">
    <location>
        <begin position="362"/>
        <end position="381"/>
    </location>
</feature>
<dbReference type="EMBL" id="CALNXJ010000157">
    <property type="protein sequence ID" value="CAH3167468.1"/>
    <property type="molecule type" value="Genomic_DNA"/>
</dbReference>
<evidence type="ECO:0000256" key="6">
    <source>
        <dbReference type="ARBA" id="ARBA00022692"/>
    </source>
</evidence>
<evidence type="ECO:0000313" key="12">
    <source>
        <dbReference type="Proteomes" id="UP001159428"/>
    </source>
</evidence>
<dbReference type="GO" id="GO:0000026">
    <property type="term" value="F:alpha-1,2-mannosyltransferase activity"/>
    <property type="evidence" value="ECO:0007669"/>
    <property type="project" value="TreeGrafter"/>
</dbReference>
<evidence type="ECO:0000256" key="4">
    <source>
        <dbReference type="ARBA" id="ARBA00022676"/>
    </source>
</evidence>
<keyword evidence="12" id="KW-1185">Reference proteome</keyword>
<feature type="transmembrane region" description="Helical" evidence="10">
    <location>
        <begin position="260"/>
        <end position="277"/>
    </location>
</feature>
<keyword evidence="6 10" id="KW-0812">Transmembrane</keyword>
<comment type="subcellular location">
    <subcellularLocation>
        <location evidence="1 10">Endoplasmic reticulum membrane</location>
        <topology evidence="1 10">Multi-pass membrane protein</topology>
    </subcellularLocation>
</comment>
<dbReference type="PANTHER" id="PTHR22760:SF2">
    <property type="entry name" value="ALPHA-1,2-MANNOSYLTRANSFERASE ALG9"/>
    <property type="match status" value="1"/>
</dbReference>
<feature type="transmembrane region" description="Helical" evidence="10">
    <location>
        <begin position="334"/>
        <end position="353"/>
    </location>
</feature>
<dbReference type="Proteomes" id="UP001159428">
    <property type="component" value="Unassembled WGS sequence"/>
</dbReference>
<feature type="transmembrane region" description="Helical" evidence="10">
    <location>
        <begin position="124"/>
        <end position="144"/>
    </location>
</feature>
<comment type="pathway">
    <text evidence="2">Protein modification; protein glycosylation.</text>
</comment>
<accession>A0AAU9Y5S4</accession>
<feature type="transmembrane region" description="Helical" evidence="10">
    <location>
        <begin position="298"/>
        <end position="322"/>
    </location>
</feature>
<evidence type="ECO:0000256" key="2">
    <source>
        <dbReference type="ARBA" id="ARBA00004922"/>
    </source>
</evidence>
<comment type="caution">
    <text evidence="11">The sequence shown here is derived from an EMBL/GenBank/DDBJ whole genome shotgun (WGS) entry which is preliminary data.</text>
</comment>
<keyword evidence="7 10" id="KW-0256">Endoplasmic reticulum</keyword>
<proteinExistence type="inferred from homology"/>
<evidence type="ECO:0000256" key="3">
    <source>
        <dbReference type="ARBA" id="ARBA00007063"/>
    </source>
</evidence>
<evidence type="ECO:0000256" key="5">
    <source>
        <dbReference type="ARBA" id="ARBA00022679"/>
    </source>
</evidence>
<keyword evidence="4 10" id="KW-0328">Glycosyltransferase</keyword>
<dbReference type="AlphaFoldDB" id="A0AAU9Y5S4"/>
<evidence type="ECO:0000256" key="8">
    <source>
        <dbReference type="ARBA" id="ARBA00022989"/>
    </source>
</evidence>
<evidence type="ECO:0000256" key="10">
    <source>
        <dbReference type="RuleBase" id="RU363075"/>
    </source>
</evidence>
<comment type="similarity">
    <text evidence="3 10">Belongs to the glycosyltransferase 22 family.</text>
</comment>
<feature type="transmembrane region" description="Helical" evidence="10">
    <location>
        <begin position="401"/>
        <end position="418"/>
    </location>
</feature>
<evidence type="ECO:0000313" key="11">
    <source>
        <dbReference type="EMBL" id="CAH3167468.1"/>
    </source>
</evidence>
<name>A0AAU9Y5S4_9CNID</name>
<dbReference type="PANTHER" id="PTHR22760">
    <property type="entry name" value="GLYCOSYLTRANSFERASE"/>
    <property type="match status" value="1"/>
</dbReference>
<evidence type="ECO:0000256" key="1">
    <source>
        <dbReference type="ARBA" id="ARBA00004477"/>
    </source>
</evidence>
<dbReference type="EC" id="2.4.1.-" evidence="10"/>
<dbReference type="Pfam" id="PF03901">
    <property type="entry name" value="Glyco_transf_22"/>
    <property type="match status" value="1"/>
</dbReference>
<keyword evidence="8 10" id="KW-1133">Transmembrane helix</keyword>
<keyword evidence="9 10" id="KW-0472">Membrane</keyword>
<protein>
    <recommendedName>
        <fullName evidence="10">Mannosyltransferase</fullName>
        <ecNumber evidence="10">2.4.1.-</ecNumber>
    </recommendedName>
</protein>
<dbReference type="InterPro" id="IPR005599">
    <property type="entry name" value="GPI_mannosylTrfase"/>
</dbReference>
<dbReference type="GO" id="GO:0006487">
    <property type="term" value="P:protein N-linked glycosylation"/>
    <property type="evidence" value="ECO:0007669"/>
    <property type="project" value="TreeGrafter"/>
</dbReference>
<evidence type="ECO:0000256" key="9">
    <source>
        <dbReference type="ARBA" id="ARBA00023136"/>
    </source>
</evidence>
<evidence type="ECO:0000256" key="7">
    <source>
        <dbReference type="ARBA" id="ARBA00022824"/>
    </source>
</evidence>
<organism evidence="11 12">
    <name type="scientific">Pocillopora meandrina</name>
    <dbReference type="NCBI Taxonomy" id="46732"/>
    <lineage>
        <taxon>Eukaryota</taxon>
        <taxon>Metazoa</taxon>
        <taxon>Cnidaria</taxon>
        <taxon>Anthozoa</taxon>
        <taxon>Hexacorallia</taxon>
        <taxon>Scleractinia</taxon>
        <taxon>Astrocoeniina</taxon>
        <taxon>Pocilloporidae</taxon>
        <taxon>Pocillopora</taxon>
    </lineage>
</organism>
<feature type="transmembrane region" description="Helical" evidence="10">
    <location>
        <begin position="156"/>
        <end position="179"/>
    </location>
</feature>
<feature type="transmembrane region" description="Helical" evidence="10">
    <location>
        <begin position="199"/>
        <end position="223"/>
    </location>
</feature>
<reference evidence="11 12" key="1">
    <citation type="submission" date="2022-05" db="EMBL/GenBank/DDBJ databases">
        <authorList>
            <consortium name="Genoscope - CEA"/>
            <person name="William W."/>
        </authorList>
    </citation>
    <scope>NUCLEOTIDE SEQUENCE [LARGE SCALE GENOMIC DNA]</scope>
</reference>
<keyword evidence="5" id="KW-0808">Transferase</keyword>
<gene>
    <name evidence="11" type="ORF">PMEA_00007097</name>
</gene>